<comment type="similarity">
    <text evidence="2">Belongs to the NAD(P)-dependent epimerase/dehydratase family. Dihydroflavonol-4-reductase subfamily.</text>
</comment>
<organism evidence="4 5">
    <name type="scientific">Mycena chlorophos</name>
    <name type="common">Agaric fungus</name>
    <name type="synonym">Agaricus chlorophos</name>
    <dbReference type="NCBI Taxonomy" id="658473"/>
    <lineage>
        <taxon>Eukaryota</taxon>
        <taxon>Fungi</taxon>
        <taxon>Dikarya</taxon>
        <taxon>Basidiomycota</taxon>
        <taxon>Agaricomycotina</taxon>
        <taxon>Agaricomycetes</taxon>
        <taxon>Agaricomycetidae</taxon>
        <taxon>Agaricales</taxon>
        <taxon>Marasmiineae</taxon>
        <taxon>Mycenaceae</taxon>
        <taxon>Mycena</taxon>
    </lineage>
</organism>
<gene>
    <name evidence="4" type="ORF">HMN09_00978400</name>
</gene>
<dbReference type="EMBL" id="JACAZE010000014">
    <property type="protein sequence ID" value="KAF7299726.1"/>
    <property type="molecule type" value="Genomic_DNA"/>
</dbReference>
<evidence type="ECO:0000313" key="5">
    <source>
        <dbReference type="Proteomes" id="UP000613580"/>
    </source>
</evidence>
<accession>A0A8H6SJD2</accession>
<dbReference type="InterPro" id="IPR050425">
    <property type="entry name" value="NAD(P)_dehydrat-like"/>
</dbReference>
<evidence type="ECO:0000256" key="2">
    <source>
        <dbReference type="ARBA" id="ARBA00023445"/>
    </source>
</evidence>
<dbReference type="GO" id="GO:0016616">
    <property type="term" value="F:oxidoreductase activity, acting on the CH-OH group of donors, NAD or NADP as acceptor"/>
    <property type="evidence" value="ECO:0007669"/>
    <property type="project" value="TreeGrafter"/>
</dbReference>
<dbReference type="OrthoDB" id="2735536at2759"/>
<dbReference type="PANTHER" id="PTHR10366">
    <property type="entry name" value="NAD DEPENDENT EPIMERASE/DEHYDRATASE"/>
    <property type="match status" value="1"/>
</dbReference>
<feature type="domain" description="NAD-dependent epimerase/dehydratase" evidence="3">
    <location>
        <begin position="29"/>
        <end position="269"/>
    </location>
</feature>
<protein>
    <submittedName>
        <fullName evidence="4">Epimerase domain-containing protein</fullName>
    </submittedName>
</protein>
<dbReference type="InterPro" id="IPR001509">
    <property type="entry name" value="Epimerase_deHydtase"/>
</dbReference>
<dbReference type="Pfam" id="PF01370">
    <property type="entry name" value="Epimerase"/>
    <property type="match status" value="1"/>
</dbReference>
<evidence type="ECO:0000259" key="3">
    <source>
        <dbReference type="Pfam" id="PF01370"/>
    </source>
</evidence>
<name>A0A8H6SJD2_MYCCL</name>
<dbReference type="Gene3D" id="3.40.50.720">
    <property type="entry name" value="NAD(P)-binding Rossmann-like Domain"/>
    <property type="match status" value="1"/>
</dbReference>
<keyword evidence="1" id="KW-0560">Oxidoreductase</keyword>
<reference evidence="4" key="1">
    <citation type="submission" date="2020-05" db="EMBL/GenBank/DDBJ databases">
        <title>Mycena genomes resolve the evolution of fungal bioluminescence.</title>
        <authorList>
            <person name="Tsai I.J."/>
        </authorList>
    </citation>
    <scope>NUCLEOTIDE SEQUENCE</scope>
    <source>
        <strain evidence="4">110903Hualien_Pintung</strain>
    </source>
</reference>
<comment type="caution">
    <text evidence="4">The sequence shown here is derived from an EMBL/GenBank/DDBJ whole genome shotgun (WGS) entry which is preliminary data.</text>
</comment>
<dbReference type="Proteomes" id="UP000613580">
    <property type="component" value="Unassembled WGS sequence"/>
</dbReference>
<evidence type="ECO:0000313" key="4">
    <source>
        <dbReference type="EMBL" id="KAF7299726.1"/>
    </source>
</evidence>
<sequence length="377" mass="41110">MPVVFKNTKQAQPLAHLQSNTEMSTKPLVFVTGASGYIGSVVVHELLKAGYPVRGSARGRKVAQVQAAFAPYGAQFEAVEIADVASSDYTQALKGVGAILHTAAPVPGRADFETAWKTSVDGSVHILRAAKDAGIQKVVVTGSIVSFPSVEQAKFGPSDWVQVTKEEAANGNIFMQYTAQKKYGELAVLKFAEENPDMDITIFNPTWVFGPLAPGFEAIVPSPEGAFSTFSSNGFVYQLLRADNKNYPYPPGSIDVRDVARIHIAALTAPTPNGQRIRRVVIASPYDSGFREAIGYIHDERPELRGRLADAGSVPALEQYRLHGVDFTVLERDFGFAVSEFRTWKETVVDAVDRFVEVEESWKAKGFVFEVPKEPPV</sequence>
<dbReference type="SUPFAM" id="SSF51735">
    <property type="entry name" value="NAD(P)-binding Rossmann-fold domains"/>
    <property type="match status" value="1"/>
</dbReference>
<dbReference type="AlphaFoldDB" id="A0A8H6SJD2"/>
<dbReference type="PANTHER" id="PTHR10366:SF579">
    <property type="entry name" value="3-BETA HYDROXYSTEROID DEHYDROGENASE_ISOMERASE FAMILY PROTEIN (AFU_ORTHOLOGUE AFUA_3G02250)"/>
    <property type="match status" value="1"/>
</dbReference>
<evidence type="ECO:0000256" key="1">
    <source>
        <dbReference type="ARBA" id="ARBA00023002"/>
    </source>
</evidence>
<proteinExistence type="inferred from homology"/>
<keyword evidence="5" id="KW-1185">Reference proteome</keyword>
<dbReference type="InterPro" id="IPR036291">
    <property type="entry name" value="NAD(P)-bd_dom_sf"/>
</dbReference>